<sequence>MGNGEKRKQTSVPASFTGYYPSPKGTVSTFLRVAACSRPEVASWTSSSV</sequence>
<reference evidence="3" key="1">
    <citation type="journal article" date="2007" name="Plant Cell">
        <title>Dothideomycete-plant interactions illuminated by genome sequencing and EST analysis of the wheat pathogen Stagonospora nodorum.</title>
        <authorList>
            <person name="Hane J.K."/>
            <person name="Lowe R.G."/>
            <person name="Solomon P.S."/>
            <person name="Tan K.C."/>
            <person name="Schoch C.L."/>
            <person name="Spatafora J.W."/>
            <person name="Crous P.W."/>
            <person name="Kodira C."/>
            <person name="Birren B.W."/>
            <person name="Galagan J.E."/>
            <person name="Torriani S.F."/>
            <person name="McDonald B.A."/>
            <person name="Oliver R.P."/>
        </authorList>
    </citation>
    <scope>NUCLEOTIDE SEQUENCE [LARGE SCALE GENOMIC DNA]</scope>
    <source>
        <strain evidence="3">SN15 / ATCC MYA-4574 / FGSC 10173</strain>
    </source>
</reference>
<dbReference type="Proteomes" id="UP000001055">
    <property type="component" value="Unassembled WGS sequence"/>
</dbReference>
<dbReference type="RefSeq" id="XP_001802482.1">
    <property type="nucleotide sequence ID" value="XM_001802430.1"/>
</dbReference>
<dbReference type="InParanoid" id="Q0U7K9"/>
<dbReference type="KEGG" id="pno:SNOG_12255"/>
<evidence type="ECO:0000256" key="1">
    <source>
        <dbReference type="SAM" id="MobiDB-lite"/>
    </source>
</evidence>
<name>Q0U7K9_PHANO</name>
<proteinExistence type="predicted"/>
<gene>
    <name evidence="2" type="ORF">SNOG_12255</name>
</gene>
<dbReference type="GeneID" id="5979392"/>
<evidence type="ECO:0000313" key="3">
    <source>
        <dbReference type="Proteomes" id="UP000001055"/>
    </source>
</evidence>
<dbReference type="AlphaFoldDB" id="Q0U7K9"/>
<dbReference type="EMBL" id="CH445345">
    <property type="protein sequence ID" value="EAT80667.1"/>
    <property type="molecule type" value="Genomic_DNA"/>
</dbReference>
<organism evidence="2 3">
    <name type="scientific">Phaeosphaeria nodorum (strain SN15 / ATCC MYA-4574 / FGSC 10173)</name>
    <name type="common">Glume blotch fungus</name>
    <name type="synonym">Parastagonospora nodorum</name>
    <dbReference type="NCBI Taxonomy" id="321614"/>
    <lineage>
        <taxon>Eukaryota</taxon>
        <taxon>Fungi</taxon>
        <taxon>Dikarya</taxon>
        <taxon>Ascomycota</taxon>
        <taxon>Pezizomycotina</taxon>
        <taxon>Dothideomycetes</taxon>
        <taxon>Pleosporomycetidae</taxon>
        <taxon>Pleosporales</taxon>
        <taxon>Pleosporineae</taxon>
        <taxon>Phaeosphaeriaceae</taxon>
        <taxon>Parastagonospora</taxon>
    </lineage>
</organism>
<evidence type="ECO:0000313" key="2">
    <source>
        <dbReference type="EMBL" id="EAT80667.1"/>
    </source>
</evidence>
<feature type="region of interest" description="Disordered" evidence="1">
    <location>
        <begin position="1"/>
        <end position="25"/>
    </location>
</feature>
<accession>Q0U7K9</accession>
<protein>
    <submittedName>
        <fullName evidence="2">Uncharacterized protein</fullName>
    </submittedName>
</protein>